<evidence type="ECO:0000256" key="3">
    <source>
        <dbReference type="PROSITE-ProRule" id="PRU00492"/>
    </source>
</evidence>
<dbReference type="KEGG" id="cex:CSE_02020"/>
<dbReference type="GO" id="GO:0006260">
    <property type="term" value="P:DNA replication"/>
    <property type="evidence" value="ECO:0007669"/>
    <property type="project" value="InterPro"/>
</dbReference>
<dbReference type="RefSeq" id="WP_014452735.1">
    <property type="nucleotide sequence ID" value="NC_017096.1"/>
</dbReference>
<dbReference type="GO" id="GO:0009265">
    <property type="term" value="P:2'-deoxyribonucleotide biosynthetic process"/>
    <property type="evidence" value="ECO:0007669"/>
    <property type="project" value="TreeGrafter"/>
</dbReference>
<dbReference type="Proteomes" id="UP000004793">
    <property type="component" value="Chromosome"/>
</dbReference>
<dbReference type="GO" id="GO:0008998">
    <property type="term" value="F:ribonucleoside-triphosphate reductase (thioredoxin) activity"/>
    <property type="evidence" value="ECO:0007669"/>
    <property type="project" value="UniProtKB-EC"/>
</dbReference>
<dbReference type="PANTHER" id="PTHR21075:SF0">
    <property type="entry name" value="ANAEROBIC RIBONUCLEOSIDE-TRIPHOSPHATE REDUCTASE"/>
    <property type="match status" value="1"/>
</dbReference>
<dbReference type="PANTHER" id="PTHR21075">
    <property type="entry name" value="ANAEROBIC RIBONUCLEOSIDE-TRIPHOSPHATE REDUCTASE"/>
    <property type="match status" value="1"/>
</dbReference>
<accession>A0A7U6JED0</accession>
<evidence type="ECO:0000259" key="4">
    <source>
        <dbReference type="PROSITE" id="PS51161"/>
    </source>
</evidence>
<dbReference type="SUPFAM" id="SSF51998">
    <property type="entry name" value="PFL-like glycyl radical enzymes"/>
    <property type="match status" value="1"/>
</dbReference>
<reference evidence="5 6" key="1">
    <citation type="submission" date="2011-01" db="EMBL/GenBank/DDBJ databases">
        <title>Whole genome sequence of Caldisericum exile AZM16c01.</title>
        <authorList>
            <person name="Narita-Yamada S."/>
            <person name="Kawakoshi A."/>
            <person name="Nakamura S."/>
            <person name="Sasagawa M."/>
            <person name="Fukada J."/>
            <person name="Sekine M."/>
            <person name="Kato Y."/>
            <person name="Fukai R."/>
            <person name="Sasaki K."/>
            <person name="Hanamaki A."/>
            <person name="Narita H."/>
            <person name="Konno Y."/>
            <person name="Mori K."/>
            <person name="Yamazaki S."/>
            <person name="Suzuki K."/>
            <person name="Fujita N."/>
        </authorList>
    </citation>
    <scope>NUCLEOTIDE SEQUENCE [LARGE SCALE GENOMIC DNA]</scope>
    <source>
        <strain evidence="6">DSM 21853 / NBRC 104410 / AZM16c01</strain>
    </source>
</reference>
<keyword evidence="5" id="KW-0560">Oxidoreductase</keyword>
<sequence>MIKFVQKRDGRIVPFQKEKITRAILKAGIATHEFGEDVAEYLTNIVLNELIDESEPINIEIIQNKIEEILMRKGFYQTAKAFIIYREKRRELRELRKHLDIPELFDKYIGEETWEIHENANINYSIQGLKAYITGKAEEIYWLEKVYPKKISDYHKDGFVHIHNLSFLGSYCVGWDLEDLIKRGFGGVPGKPYSTPAKHLSSILGQMMNFLFTLQNEAAGAVAFSSFDTLLAPFVYFDKLTYKEVKQQIQEFVYNMNQTMRTGGQSPFSNITIDLTPHPLLKDKPVVIGGKPIKEYTYGMFQKEMDLINKALFEVFIEGDGHGRPFTFPIPTINVSKDFDWDNPVLEPIWESTAKYGTPYFANYINSDLRPEDARSMCCRLRLDTRELKNKGGGLFGANPLTGSVGVITINLPRIAYLSKHNINEFYKMLDEILEASKEGLEKKRETVEKFTEMGLYPYSRIYLEPIKEETGKFWDNHFSTIGIIGMNEALQMLFDRSIHMGTQKGIQNAVEVMLHIRELLQKFQKDTGHLFNLEATPSESTSYSLALKDKKEFPDIITGGSEENPFYTNSTQLPVNYTDDPFELAELQEPVQKLYTGGTVVHFFLGERLYNPNSAKVFVRKILENYELPYITLTPSFSICPKHGYIPGEHEFCPLCDEELKEKARKGELENNKKSAKINVDLKIDI</sequence>
<dbReference type="OrthoDB" id="9804622at2"/>
<dbReference type="Pfam" id="PF13597">
    <property type="entry name" value="NRDD"/>
    <property type="match status" value="1"/>
</dbReference>
<dbReference type="EMBL" id="AP012051">
    <property type="protein sequence ID" value="BAL80328.1"/>
    <property type="molecule type" value="Genomic_DNA"/>
</dbReference>
<keyword evidence="6" id="KW-1185">Reference proteome</keyword>
<organism evidence="5 6">
    <name type="scientific">Caldisericum exile (strain DSM 21853 / NBRC 104410 / AZM16c01)</name>
    <dbReference type="NCBI Taxonomy" id="511051"/>
    <lineage>
        <taxon>Bacteria</taxon>
        <taxon>Pseudomonadati</taxon>
        <taxon>Caldisericota/Cryosericota group</taxon>
        <taxon>Caldisericota</taxon>
        <taxon>Caldisericia</taxon>
        <taxon>Caldisericales</taxon>
        <taxon>Caldisericaceae</taxon>
        <taxon>Caldisericum</taxon>
    </lineage>
</organism>
<dbReference type="InterPro" id="IPR012833">
    <property type="entry name" value="NrdD"/>
</dbReference>
<gene>
    <name evidence="5" type="primary">nrdD</name>
    <name evidence="5" type="ordered locus">CSE_02020</name>
</gene>
<name>A0A7U6JED0_CALEA</name>
<dbReference type="NCBIfam" id="TIGR02487">
    <property type="entry name" value="NrdD"/>
    <property type="match status" value="1"/>
</dbReference>
<feature type="domain" description="ATP-cone" evidence="4">
    <location>
        <begin position="3"/>
        <end position="93"/>
    </location>
</feature>
<dbReference type="NCBIfam" id="NF006126">
    <property type="entry name" value="PRK08270.1"/>
    <property type="match status" value="1"/>
</dbReference>
<dbReference type="InterPro" id="IPR005144">
    <property type="entry name" value="ATP-cone_dom"/>
</dbReference>
<protein>
    <submittedName>
        <fullName evidence="5">Anaerobic ribonucleoside-triphosphate reductase class III</fullName>
        <ecNumber evidence="5">1.17.4.2</ecNumber>
    </submittedName>
</protein>
<evidence type="ECO:0000313" key="6">
    <source>
        <dbReference type="Proteomes" id="UP000004793"/>
    </source>
</evidence>
<dbReference type="CDD" id="cd01675">
    <property type="entry name" value="RNR_III"/>
    <property type="match status" value="1"/>
</dbReference>
<keyword evidence="2 3" id="KW-0067">ATP-binding</keyword>
<dbReference type="GO" id="GO:0031250">
    <property type="term" value="C:anaerobic ribonucleoside-triphosphate reductase complex"/>
    <property type="evidence" value="ECO:0007669"/>
    <property type="project" value="TreeGrafter"/>
</dbReference>
<proteinExistence type="predicted"/>
<dbReference type="AlphaFoldDB" id="A0A7U6JED0"/>
<dbReference type="Pfam" id="PF03477">
    <property type="entry name" value="ATP-cone"/>
    <property type="match status" value="1"/>
</dbReference>
<evidence type="ECO:0000313" key="5">
    <source>
        <dbReference type="EMBL" id="BAL80328.1"/>
    </source>
</evidence>
<dbReference type="PROSITE" id="PS51161">
    <property type="entry name" value="ATP_CONE"/>
    <property type="match status" value="1"/>
</dbReference>
<keyword evidence="1 3" id="KW-0547">Nucleotide-binding</keyword>
<dbReference type="Gene3D" id="3.20.70.20">
    <property type="match status" value="1"/>
</dbReference>
<dbReference type="EC" id="1.17.4.2" evidence="5"/>
<dbReference type="GO" id="GO:0005524">
    <property type="term" value="F:ATP binding"/>
    <property type="evidence" value="ECO:0007669"/>
    <property type="project" value="UniProtKB-UniRule"/>
</dbReference>
<dbReference type="GO" id="GO:0004748">
    <property type="term" value="F:ribonucleoside-diphosphate reductase activity, thioredoxin disulfide as acceptor"/>
    <property type="evidence" value="ECO:0007669"/>
    <property type="project" value="TreeGrafter"/>
</dbReference>
<evidence type="ECO:0000256" key="1">
    <source>
        <dbReference type="ARBA" id="ARBA00022741"/>
    </source>
</evidence>
<evidence type="ECO:0000256" key="2">
    <source>
        <dbReference type="ARBA" id="ARBA00022840"/>
    </source>
</evidence>